<accession>A0ABW1ND63</accession>
<name>A0ABW1ND63_9ACTN</name>
<dbReference type="Proteomes" id="UP001596137">
    <property type="component" value="Unassembled WGS sequence"/>
</dbReference>
<keyword evidence="2" id="KW-1185">Reference proteome</keyword>
<sequence length="146" mass="15505">MLNDLLNELPSEDRDTLVACADLVGRTGARDFEIGYLHDNVPMEQAGWYAHARYQGTRVGVENHPGPAAAAQALAERVLTGAKCGCGRLVALSDEGAIAFNGTIVADGSRWTVEQAVAAGQCRWRRVGPRWEQGCATDGQRGGAPA</sequence>
<comment type="caution">
    <text evidence="1">The sequence shown here is derived from an EMBL/GenBank/DDBJ whole genome shotgun (WGS) entry which is preliminary data.</text>
</comment>
<proteinExistence type="predicted"/>
<protein>
    <submittedName>
        <fullName evidence="1">Uncharacterized protein</fullName>
    </submittedName>
</protein>
<organism evidence="1 2">
    <name type="scientific">Sphaerisporangium aureirubrum</name>
    <dbReference type="NCBI Taxonomy" id="1544736"/>
    <lineage>
        <taxon>Bacteria</taxon>
        <taxon>Bacillati</taxon>
        <taxon>Actinomycetota</taxon>
        <taxon>Actinomycetes</taxon>
        <taxon>Streptosporangiales</taxon>
        <taxon>Streptosporangiaceae</taxon>
        <taxon>Sphaerisporangium</taxon>
    </lineage>
</organism>
<evidence type="ECO:0000313" key="1">
    <source>
        <dbReference type="EMBL" id="MFC6081021.1"/>
    </source>
</evidence>
<dbReference type="RefSeq" id="WP_380748419.1">
    <property type="nucleotide sequence ID" value="NZ_JBHSRF010000007.1"/>
</dbReference>
<reference evidence="2" key="1">
    <citation type="journal article" date="2019" name="Int. J. Syst. Evol. Microbiol.">
        <title>The Global Catalogue of Microorganisms (GCM) 10K type strain sequencing project: providing services to taxonomists for standard genome sequencing and annotation.</title>
        <authorList>
            <consortium name="The Broad Institute Genomics Platform"/>
            <consortium name="The Broad Institute Genome Sequencing Center for Infectious Disease"/>
            <person name="Wu L."/>
            <person name="Ma J."/>
        </authorList>
    </citation>
    <scope>NUCLEOTIDE SEQUENCE [LARGE SCALE GENOMIC DNA]</scope>
    <source>
        <strain evidence="2">JCM 30346</strain>
    </source>
</reference>
<dbReference type="EMBL" id="JBHSRF010000007">
    <property type="protein sequence ID" value="MFC6081021.1"/>
    <property type="molecule type" value="Genomic_DNA"/>
</dbReference>
<evidence type="ECO:0000313" key="2">
    <source>
        <dbReference type="Proteomes" id="UP001596137"/>
    </source>
</evidence>
<gene>
    <name evidence="1" type="ORF">ACFP1K_07600</name>
</gene>